<comment type="caution">
    <text evidence="2">The sequence shown here is derived from an EMBL/GenBank/DDBJ whole genome shotgun (WGS) entry which is preliminary data.</text>
</comment>
<dbReference type="PATRIC" id="fig|294.194.peg.6703"/>
<dbReference type="AlphaFoldDB" id="A0A120G2E0"/>
<evidence type="ECO:0000313" key="3">
    <source>
        <dbReference type="Proteomes" id="UP000061348"/>
    </source>
</evidence>
<proteinExistence type="predicted"/>
<name>A0A120G2E0_PSEFL</name>
<dbReference type="InterPro" id="IPR005119">
    <property type="entry name" value="LysR_subst-bd"/>
</dbReference>
<dbReference type="EMBL" id="LCYA01000235">
    <property type="protein sequence ID" value="KWV79242.1"/>
    <property type="molecule type" value="Genomic_DNA"/>
</dbReference>
<evidence type="ECO:0000313" key="2">
    <source>
        <dbReference type="EMBL" id="KWV79242.1"/>
    </source>
</evidence>
<organism evidence="2 3">
    <name type="scientific">Pseudomonas fluorescens</name>
    <dbReference type="NCBI Taxonomy" id="294"/>
    <lineage>
        <taxon>Bacteria</taxon>
        <taxon>Pseudomonadati</taxon>
        <taxon>Pseudomonadota</taxon>
        <taxon>Gammaproteobacteria</taxon>
        <taxon>Pseudomonadales</taxon>
        <taxon>Pseudomonadaceae</taxon>
        <taxon>Pseudomonas</taxon>
    </lineage>
</organism>
<feature type="domain" description="LysR substrate-binding" evidence="1">
    <location>
        <begin position="2"/>
        <end position="71"/>
    </location>
</feature>
<gene>
    <name evidence="2" type="ORF">PFLmoz3_06039</name>
</gene>
<evidence type="ECO:0000259" key="1">
    <source>
        <dbReference type="Pfam" id="PF03466"/>
    </source>
</evidence>
<protein>
    <submittedName>
        <fullName evidence="2">Putative DNA-binding transcriptional regulator</fullName>
    </submittedName>
</protein>
<accession>A0A120G2E0</accession>
<keyword evidence="2" id="KW-0238">DNA-binding</keyword>
<dbReference type="SUPFAM" id="SSF53850">
    <property type="entry name" value="Periplasmic binding protein-like II"/>
    <property type="match status" value="1"/>
</dbReference>
<reference evidence="2 3" key="1">
    <citation type="submission" date="2015-05" db="EMBL/GenBank/DDBJ databases">
        <title>A genomic and transcriptomic approach to investigate the blue pigment phenotype in Pseudomonas fluorescens.</title>
        <authorList>
            <person name="Andreani N.A."/>
            <person name="Cardazzo B."/>
        </authorList>
    </citation>
    <scope>NUCLEOTIDE SEQUENCE [LARGE SCALE GENOMIC DNA]</scope>
    <source>
        <strain evidence="2 3">Ps_22</strain>
    </source>
</reference>
<dbReference type="GO" id="GO:0003677">
    <property type="term" value="F:DNA binding"/>
    <property type="evidence" value="ECO:0007669"/>
    <property type="project" value="UniProtKB-KW"/>
</dbReference>
<dbReference type="Pfam" id="PF03466">
    <property type="entry name" value="LysR_substrate"/>
    <property type="match status" value="1"/>
</dbReference>
<sequence>MVPNWASALDCLRDGLCVGMAPAHQVLPWIERGELVALQLSRPFPASPSCVAWAQNKLSPAMAWLLEYLGDTKTMNQEWLNGPSF</sequence>
<dbReference type="Proteomes" id="UP000061348">
    <property type="component" value="Unassembled WGS sequence"/>
</dbReference>